<dbReference type="Proteomes" id="UP000690515">
    <property type="component" value="Unassembled WGS sequence"/>
</dbReference>
<evidence type="ECO:0008006" key="3">
    <source>
        <dbReference type="Google" id="ProtNLM"/>
    </source>
</evidence>
<dbReference type="EMBL" id="JAGSOY010000165">
    <property type="protein sequence ID" value="MBU2714153.1"/>
    <property type="molecule type" value="Genomic_DNA"/>
</dbReference>
<organism evidence="1 2">
    <name type="scientific">Zooshikella harenae</name>
    <dbReference type="NCBI Taxonomy" id="2827238"/>
    <lineage>
        <taxon>Bacteria</taxon>
        <taxon>Pseudomonadati</taxon>
        <taxon>Pseudomonadota</taxon>
        <taxon>Gammaproteobacteria</taxon>
        <taxon>Oceanospirillales</taxon>
        <taxon>Zooshikellaceae</taxon>
        <taxon>Zooshikella</taxon>
    </lineage>
</organism>
<name>A0ABS5ZK12_9GAMM</name>
<evidence type="ECO:0000313" key="1">
    <source>
        <dbReference type="EMBL" id="MBU2714153.1"/>
    </source>
</evidence>
<dbReference type="RefSeq" id="WP_215822421.1">
    <property type="nucleotide sequence ID" value="NZ_JAGSOY010000165.1"/>
</dbReference>
<keyword evidence="2" id="KW-1185">Reference proteome</keyword>
<accession>A0ABS5ZK12</accession>
<protein>
    <recommendedName>
        <fullName evidence="3">Replication protein</fullName>
    </recommendedName>
</protein>
<proteinExistence type="predicted"/>
<reference evidence="1 2" key="1">
    <citation type="submission" date="2021-04" db="EMBL/GenBank/DDBJ databases">
        <authorList>
            <person name="Pira H."/>
            <person name="Risdian C."/>
            <person name="Wink J."/>
        </authorList>
    </citation>
    <scope>NUCLEOTIDE SEQUENCE [LARGE SCALE GENOMIC DNA]</scope>
    <source>
        <strain evidence="1 2">WH53</strain>
    </source>
</reference>
<comment type="caution">
    <text evidence="1">The sequence shown here is derived from an EMBL/GenBank/DDBJ whole genome shotgun (WGS) entry which is preliminary data.</text>
</comment>
<sequence length="351" mass="41133">MYTKTDLKEISPDFIKQLSFFKLLGAQDADYSNAVDFYDHIPKFVDNIQKRYWTYSEVKPQESTEFKYNYCGSETTFIVSIKPGRIIKDIDGKKTDVLVYPSIQREEPVYDALRKLATSDNGAFFDGELGTLFTLRMLQKELKRFKKTFSIPEIIESLQVLRRSEIEVSSIAGNFKWEPSFLSNLMLVSRQEIESAGSQIRCIAVFDSLVSNAVKALDFREHNYAIPQSVKSPIARYLIKRMDRRYKQASPDQPYVIKLSTVFKSIFKPIDKRMSNNTRYMNKAIEEMKEKRRVKDVEVEPVKHHTDKRKISDYLYKFYPHDDLISDMKRFNKKQASLKKQQLSLQLEPIK</sequence>
<gene>
    <name evidence="1" type="ORF">KCG35_24185</name>
</gene>
<evidence type="ECO:0000313" key="2">
    <source>
        <dbReference type="Proteomes" id="UP000690515"/>
    </source>
</evidence>